<keyword evidence="2" id="KW-1003">Cell membrane</keyword>
<dbReference type="InterPro" id="IPR024199">
    <property type="entry name" value="Uncharacterised_DsbB"/>
</dbReference>
<dbReference type="RefSeq" id="WP_076705001.1">
    <property type="nucleotide sequence ID" value="NZ_CP015093.1"/>
</dbReference>
<dbReference type="InterPro" id="IPR003752">
    <property type="entry name" value="DiS_bond_form_DsbB/BdbC"/>
</dbReference>
<feature type="transmembrane region" description="Helical" evidence="6">
    <location>
        <begin position="128"/>
        <end position="151"/>
    </location>
</feature>
<dbReference type="InterPro" id="IPR023380">
    <property type="entry name" value="DsbB-like_sf"/>
</dbReference>
<dbReference type="InterPro" id="IPR050183">
    <property type="entry name" value="DsbB"/>
</dbReference>
<evidence type="ECO:0000256" key="3">
    <source>
        <dbReference type="ARBA" id="ARBA00022692"/>
    </source>
</evidence>
<organism evidence="7 8">
    <name type="scientific">Salipiger abyssi</name>
    <dbReference type="NCBI Taxonomy" id="1250539"/>
    <lineage>
        <taxon>Bacteria</taxon>
        <taxon>Pseudomonadati</taxon>
        <taxon>Pseudomonadota</taxon>
        <taxon>Alphaproteobacteria</taxon>
        <taxon>Rhodobacterales</taxon>
        <taxon>Roseobacteraceae</taxon>
        <taxon>Salipiger</taxon>
    </lineage>
</organism>
<evidence type="ECO:0000256" key="6">
    <source>
        <dbReference type="SAM" id="Phobius"/>
    </source>
</evidence>
<dbReference type="Gene3D" id="1.20.1550.10">
    <property type="entry name" value="DsbB-like"/>
    <property type="match status" value="1"/>
</dbReference>
<dbReference type="Pfam" id="PF02600">
    <property type="entry name" value="DsbB"/>
    <property type="match status" value="1"/>
</dbReference>
<dbReference type="Proteomes" id="UP000187059">
    <property type="component" value="Chromosome"/>
</dbReference>
<dbReference type="KEGG" id="paby:Ga0080574_TMP4512"/>
<dbReference type="STRING" id="1250539.Ga0080574_TMP4512"/>
<gene>
    <name evidence="7" type="ORF">Ga0080574_TMP4512</name>
</gene>
<proteinExistence type="predicted"/>
<keyword evidence="3 6" id="KW-0812">Transmembrane</keyword>
<evidence type="ECO:0000313" key="8">
    <source>
        <dbReference type="Proteomes" id="UP000187059"/>
    </source>
</evidence>
<evidence type="ECO:0000256" key="5">
    <source>
        <dbReference type="ARBA" id="ARBA00023136"/>
    </source>
</evidence>
<keyword evidence="5 6" id="KW-0472">Membrane</keyword>
<dbReference type="PANTHER" id="PTHR36570:SF3">
    <property type="entry name" value="DISULFIDE BOND FORMATION PROTEIN B"/>
    <property type="match status" value="1"/>
</dbReference>
<dbReference type="AlphaFoldDB" id="A0A1P8UZR7"/>
<accession>A0A1P8UZR7</accession>
<dbReference type="PIRSF" id="PIRSF033913">
    <property type="entry name" value="S-S_format_DsbB"/>
    <property type="match status" value="1"/>
</dbReference>
<evidence type="ECO:0000313" key="7">
    <source>
        <dbReference type="EMBL" id="APZ54846.1"/>
    </source>
</evidence>
<dbReference type="GO" id="GO:0005886">
    <property type="term" value="C:plasma membrane"/>
    <property type="evidence" value="ECO:0007669"/>
    <property type="project" value="UniProtKB-SubCell"/>
</dbReference>
<sequence>MKRSRTLLVLLAAAGSAAVLLGAFGFQYLGGLPPCKLCLWQRWPHAAAVLFGAGALATRGPAMPLLGALSAATSGGIGVYHTGVERGWWPGPDSCTASGQITGISADDLLNQIMSAEIQRCDEVLWDLFGLSMASWNAIVSLVLVALWLAAAARSARRG</sequence>
<keyword evidence="4 6" id="KW-1133">Transmembrane helix</keyword>
<evidence type="ECO:0000256" key="2">
    <source>
        <dbReference type="ARBA" id="ARBA00022475"/>
    </source>
</evidence>
<dbReference type="EMBL" id="CP015093">
    <property type="protein sequence ID" value="APZ54846.1"/>
    <property type="molecule type" value="Genomic_DNA"/>
</dbReference>
<dbReference type="GO" id="GO:0006457">
    <property type="term" value="P:protein folding"/>
    <property type="evidence" value="ECO:0007669"/>
    <property type="project" value="InterPro"/>
</dbReference>
<protein>
    <submittedName>
        <fullName evidence="7">Disulfide bond formation protein DsbB</fullName>
    </submittedName>
</protein>
<keyword evidence="8" id="KW-1185">Reference proteome</keyword>
<dbReference type="PANTHER" id="PTHR36570">
    <property type="entry name" value="DISULFIDE BOND FORMATION PROTEIN B"/>
    <property type="match status" value="1"/>
</dbReference>
<name>A0A1P8UZR7_9RHOB</name>
<comment type="subcellular location">
    <subcellularLocation>
        <location evidence="1">Cell membrane</location>
        <topology evidence="1">Multi-pass membrane protein</topology>
    </subcellularLocation>
</comment>
<evidence type="ECO:0000256" key="1">
    <source>
        <dbReference type="ARBA" id="ARBA00004651"/>
    </source>
</evidence>
<dbReference type="OrthoDB" id="9808637at2"/>
<evidence type="ECO:0000256" key="4">
    <source>
        <dbReference type="ARBA" id="ARBA00022989"/>
    </source>
</evidence>
<reference evidence="7 8" key="1">
    <citation type="submission" date="2016-04" db="EMBL/GenBank/DDBJ databases">
        <title>Deep-sea bacteria in the southern Pacific.</title>
        <authorList>
            <person name="Tang K."/>
        </authorList>
    </citation>
    <scope>NUCLEOTIDE SEQUENCE [LARGE SCALE GENOMIC DNA]</scope>
    <source>
        <strain evidence="7 8">JLT2014</strain>
    </source>
</reference>
<dbReference type="GO" id="GO:0015035">
    <property type="term" value="F:protein-disulfide reductase activity"/>
    <property type="evidence" value="ECO:0007669"/>
    <property type="project" value="InterPro"/>
</dbReference>
<dbReference type="SUPFAM" id="SSF158442">
    <property type="entry name" value="DsbB-like"/>
    <property type="match status" value="1"/>
</dbReference>